<dbReference type="InterPro" id="IPR036397">
    <property type="entry name" value="RNaseH_sf"/>
</dbReference>
<dbReference type="InterPro" id="IPR038717">
    <property type="entry name" value="Tc1-like_DDE_dom"/>
</dbReference>
<dbReference type="PANTHER" id="PTHR23022:SF134">
    <property type="entry name" value="TRANSPOSABLE ELEMENT TC1 TRANSPOSASE"/>
    <property type="match status" value="1"/>
</dbReference>
<dbReference type="GO" id="GO:0015074">
    <property type="term" value="P:DNA integration"/>
    <property type="evidence" value="ECO:0007669"/>
    <property type="project" value="InterPro"/>
</dbReference>
<evidence type="ECO:0000259" key="1">
    <source>
        <dbReference type="Pfam" id="PF01498"/>
    </source>
</evidence>
<dbReference type="Gene3D" id="3.30.420.10">
    <property type="entry name" value="Ribonuclease H-like superfamily/Ribonuclease H"/>
    <property type="match status" value="1"/>
</dbReference>
<keyword evidence="4" id="KW-1185">Reference proteome</keyword>
<dbReference type="InterPro" id="IPR052338">
    <property type="entry name" value="Transposase_5"/>
</dbReference>
<dbReference type="GO" id="GO:0003677">
    <property type="term" value="F:DNA binding"/>
    <property type="evidence" value="ECO:0007669"/>
    <property type="project" value="InterPro"/>
</dbReference>
<dbReference type="OrthoDB" id="2416077at2759"/>
<dbReference type="EMBL" id="LUGH01001015">
    <property type="protein sequence ID" value="OBZ81899.1"/>
    <property type="molecule type" value="Genomic_DNA"/>
</dbReference>
<dbReference type="Pfam" id="PF01498">
    <property type="entry name" value="HTH_Tnp_Tc3_2"/>
    <property type="match status" value="1"/>
</dbReference>
<organism evidence="3 4">
    <name type="scientific">Choanephora cucurbitarum</name>
    <dbReference type="NCBI Taxonomy" id="101091"/>
    <lineage>
        <taxon>Eukaryota</taxon>
        <taxon>Fungi</taxon>
        <taxon>Fungi incertae sedis</taxon>
        <taxon>Mucoromycota</taxon>
        <taxon>Mucoromycotina</taxon>
        <taxon>Mucoromycetes</taxon>
        <taxon>Mucorales</taxon>
        <taxon>Mucorineae</taxon>
        <taxon>Choanephoraceae</taxon>
        <taxon>Choanephoroideae</taxon>
        <taxon>Choanephora</taxon>
    </lineage>
</organism>
<accession>A0A1C7MZS4</accession>
<dbReference type="InParanoid" id="A0A1C7MZS4"/>
<dbReference type="AlphaFoldDB" id="A0A1C7MZS4"/>
<evidence type="ECO:0000313" key="4">
    <source>
        <dbReference type="Proteomes" id="UP000093000"/>
    </source>
</evidence>
<sequence length="260" mass="30043">MSKYLERKVLQGINTGTFLDAKDAQRYLADNQVVVSSDTVRRLLKRANLEAVHKPDVLLLTPKRKKNRLNWAKSRQNWTINECKRVVFLNETKINRSGSDDAQWAWKAVDEELKDFQLNHLYKHGGGSGYLTKIEGRMDSDLYIEILDDELIKTLDYYGYSEDTVIFQLDNDPKHTAKKTLKHLKDCGIEVMDWPAYSLDLNPIEDLWGLYTPPDSIHELLARVTEVYYDIETTICEKLNESMPDGVPRVIDDNGGQIDY</sequence>
<reference evidence="3 4" key="1">
    <citation type="submission" date="2016-03" db="EMBL/GenBank/DDBJ databases">
        <title>Choanephora cucurbitarum.</title>
        <authorList>
            <person name="Min B."/>
            <person name="Park H."/>
            <person name="Park J.-H."/>
            <person name="Shin H.-D."/>
            <person name="Choi I.-G."/>
        </authorList>
    </citation>
    <scope>NUCLEOTIDE SEQUENCE [LARGE SCALE GENOMIC DNA]</scope>
    <source>
        <strain evidence="3 4">KUS-F28377</strain>
    </source>
</reference>
<comment type="caution">
    <text evidence="3">The sequence shown here is derived from an EMBL/GenBank/DDBJ whole genome shotgun (WGS) entry which is preliminary data.</text>
</comment>
<evidence type="ECO:0000259" key="2">
    <source>
        <dbReference type="Pfam" id="PF13358"/>
    </source>
</evidence>
<dbReference type="STRING" id="101091.A0A1C7MZS4"/>
<feature type="domain" description="Tc1-like transposase DDE" evidence="2">
    <location>
        <begin position="121"/>
        <end position="209"/>
    </location>
</feature>
<feature type="domain" description="Transposase Tc1-like" evidence="1">
    <location>
        <begin position="21"/>
        <end position="77"/>
    </location>
</feature>
<dbReference type="PANTHER" id="PTHR23022">
    <property type="entry name" value="TRANSPOSABLE ELEMENT-RELATED"/>
    <property type="match status" value="1"/>
</dbReference>
<protein>
    <submittedName>
        <fullName evidence="3">Transposable element Tcb1 transposase</fullName>
    </submittedName>
</protein>
<proteinExistence type="predicted"/>
<gene>
    <name evidence="3" type="primary">TCB1_1</name>
    <name evidence="3" type="ORF">A0J61_10053</name>
</gene>
<dbReference type="Pfam" id="PF13358">
    <property type="entry name" value="DDE_3"/>
    <property type="match status" value="1"/>
</dbReference>
<evidence type="ECO:0000313" key="3">
    <source>
        <dbReference type="EMBL" id="OBZ81899.1"/>
    </source>
</evidence>
<dbReference type="GO" id="GO:0006313">
    <property type="term" value="P:DNA transposition"/>
    <property type="evidence" value="ECO:0007669"/>
    <property type="project" value="InterPro"/>
</dbReference>
<dbReference type="InterPro" id="IPR002492">
    <property type="entry name" value="Transposase_Tc1-like"/>
</dbReference>
<dbReference type="Proteomes" id="UP000093000">
    <property type="component" value="Unassembled WGS sequence"/>
</dbReference>
<name>A0A1C7MZS4_9FUNG</name>